<feature type="transmembrane region" description="Helical" evidence="2">
    <location>
        <begin position="48"/>
        <end position="66"/>
    </location>
</feature>
<keyword evidence="2" id="KW-0812">Transmembrane</keyword>
<keyword evidence="2" id="KW-0472">Membrane</keyword>
<accession>A0ABW5NR48</accession>
<keyword evidence="2" id="KW-1133">Transmembrane helix</keyword>
<dbReference type="Proteomes" id="UP001597480">
    <property type="component" value="Unassembled WGS sequence"/>
</dbReference>
<name>A0ABW5NR48_9FLAO</name>
<dbReference type="EMBL" id="JBHUMD010000005">
    <property type="protein sequence ID" value="MFD2601325.1"/>
    <property type="molecule type" value="Genomic_DNA"/>
</dbReference>
<evidence type="ECO:0000256" key="1">
    <source>
        <dbReference type="SAM" id="MobiDB-lite"/>
    </source>
</evidence>
<proteinExistence type="predicted"/>
<reference evidence="4" key="1">
    <citation type="journal article" date="2019" name="Int. J. Syst. Evol. Microbiol.">
        <title>The Global Catalogue of Microorganisms (GCM) 10K type strain sequencing project: providing services to taxonomists for standard genome sequencing and annotation.</title>
        <authorList>
            <consortium name="The Broad Institute Genomics Platform"/>
            <consortium name="The Broad Institute Genome Sequencing Center for Infectious Disease"/>
            <person name="Wu L."/>
            <person name="Ma J."/>
        </authorList>
    </citation>
    <scope>NUCLEOTIDE SEQUENCE [LARGE SCALE GENOMIC DNA]</scope>
    <source>
        <strain evidence="4">KCTC 42107</strain>
    </source>
</reference>
<sequence>MTPQQIIEKILLGGLLGLLGQGIRMAIGLKKLSDANAQVSNKEDLNGGRLMVSLFIGFLAGALYVLVNGFSDQPDVQNGEYIGNQFVFTVIAAGYAGSDFIEGLFSTYIAKMPMANSGSGGAAVATTSPVVVTPVTPPDTPAVVSPPSSENTPPVTDAQVNEPHDESGLAPNPA</sequence>
<dbReference type="RefSeq" id="WP_379819912.1">
    <property type="nucleotide sequence ID" value="NZ_JBHUMD010000005.1"/>
</dbReference>
<protein>
    <recommendedName>
        <fullName evidence="5">Holin</fullName>
    </recommendedName>
</protein>
<evidence type="ECO:0000256" key="2">
    <source>
        <dbReference type="SAM" id="Phobius"/>
    </source>
</evidence>
<gene>
    <name evidence="3" type="ORF">ACFSR3_04590</name>
</gene>
<evidence type="ECO:0008006" key="5">
    <source>
        <dbReference type="Google" id="ProtNLM"/>
    </source>
</evidence>
<feature type="region of interest" description="Disordered" evidence="1">
    <location>
        <begin position="134"/>
        <end position="174"/>
    </location>
</feature>
<evidence type="ECO:0000313" key="3">
    <source>
        <dbReference type="EMBL" id="MFD2601325.1"/>
    </source>
</evidence>
<feature type="transmembrane region" description="Helical" evidence="2">
    <location>
        <begin position="86"/>
        <end position="105"/>
    </location>
</feature>
<evidence type="ECO:0000313" key="4">
    <source>
        <dbReference type="Proteomes" id="UP001597480"/>
    </source>
</evidence>
<organism evidence="3 4">
    <name type="scientific">Flavobacterium suzhouense</name>
    <dbReference type="NCBI Taxonomy" id="1529638"/>
    <lineage>
        <taxon>Bacteria</taxon>
        <taxon>Pseudomonadati</taxon>
        <taxon>Bacteroidota</taxon>
        <taxon>Flavobacteriia</taxon>
        <taxon>Flavobacteriales</taxon>
        <taxon>Flavobacteriaceae</taxon>
        <taxon>Flavobacterium</taxon>
    </lineage>
</organism>
<comment type="caution">
    <text evidence="3">The sequence shown here is derived from an EMBL/GenBank/DDBJ whole genome shotgun (WGS) entry which is preliminary data.</text>
</comment>
<keyword evidence="4" id="KW-1185">Reference proteome</keyword>